<protein>
    <submittedName>
        <fullName evidence="1">Uncharacterized protein</fullName>
    </submittedName>
</protein>
<evidence type="ECO:0000313" key="2">
    <source>
        <dbReference type="Proteomes" id="UP000317421"/>
    </source>
</evidence>
<proteinExistence type="predicted"/>
<dbReference type="AlphaFoldDB" id="A0A5C6ALW8"/>
<keyword evidence="2" id="KW-1185">Reference proteome</keyword>
<organism evidence="1 2">
    <name type="scientific">Botrimarina colliarenosi</name>
    <dbReference type="NCBI Taxonomy" id="2528001"/>
    <lineage>
        <taxon>Bacteria</taxon>
        <taxon>Pseudomonadati</taxon>
        <taxon>Planctomycetota</taxon>
        <taxon>Planctomycetia</taxon>
        <taxon>Pirellulales</taxon>
        <taxon>Lacipirellulaceae</taxon>
        <taxon>Botrimarina</taxon>
    </lineage>
</organism>
<name>A0A5C6ALW8_9BACT</name>
<accession>A0A5C6ALW8</accession>
<comment type="caution">
    <text evidence="1">The sequence shown here is derived from an EMBL/GenBank/DDBJ whole genome shotgun (WGS) entry which is preliminary data.</text>
</comment>
<reference evidence="1 2" key="1">
    <citation type="submission" date="2019-02" db="EMBL/GenBank/DDBJ databases">
        <title>Deep-cultivation of Planctomycetes and their phenomic and genomic characterization uncovers novel biology.</title>
        <authorList>
            <person name="Wiegand S."/>
            <person name="Jogler M."/>
            <person name="Boedeker C."/>
            <person name="Pinto D."/>
            <person name="Vollmers J."/>
            <person name="Rivas-Marin E."/>
            <person name="Kohn T."/>
            <person name="Peeters S.H."/>
            <person name="Heuer A."/>
            <person name="Rast P."/>
            <person name="Oberbeckmann S."/>
            <person name="Bunk B."/>
            <person name="Jeske O."/>
            <person name="Meyerdierks A."/>
            <person name="Storesund J.E."/>
            <person name="Kallscheuer N."/>
            <person name="Luecker S."/>
            <person name="Lage O.M."/>
            <person name="Pohl T."/>
            <person name="Merkel B.J."/>
            <person name="Hornburger P."/>
            <person name="Mueller R.-W."/>
            <person name="Bruemmer F."/>
            <person name="Labrenz M."/>
            <person name="Spormann A.M."/>
            <person name="Op Den Camp H."/>
            <person name="Overmann J."/>
            <person name="Amann R."/>
            <person name="Jetten M.S.M."/>
            <person name="Mascher T."/>
            <person name="Medema M.H."/>
            <person name="Devos D.P."/>
            <person name="Kaster A.-K."/>
            <person name="Ovreas L."/>
            <person name="Rohde M."/>
            <person name="Galperin M.Y."/>
            <person name="Jogler C."/>
        </authorList>
    </citation>
    <scope>NUCLEOTIDE SEQUENCE [LARGE SCALE GENOMIC DNA]</scope>
    <source>
        <strain evidence="1 2">Pla108</strain>
    </source>
</reference>
<gene>
    <name evidence="1" type="ORF">Pla108_12170</name>
</gene>
<evidence type="ECO:0000313" key="1">
    <source>
        <dbReference type="EMBL" id="TWU00269.1"/>
    </source>
</evidence>
<sequence length="77" mass="8392">MATFQTDGEFAARTFEDGDGLLPGTYTVRIDCFSGPLGEGKSPRELSLVPSGWAPEKLSITGEERSVTVNFDVPRKR</sequence>
<dbReference type="EMBL" id="SJPR01000001">
    <property type="protein sequence ID" value="TWU00269.1"/>
    <property type="molecule type" value="Genomic_DNA"/>
</dbReference>
<dbReference type="Proteomes" id="UP000317421">
    <property type="component" value="Unassembled WGS sequence"/>
</dbReference>